<dbReference type="PROSITE" id="PS50042">
    <property type="entry name" value="CNMP_BINDING_3"/>
    <property type="match status" value="1"/>
</dbReference>
<dbReference type="Proteomes" id="UP001200642">
    <property type="component" value="Unassembled WGS sequence"/>
</dbReference>
<evidence type="ECO:0000256" key="2">
    <source>
        <dbReference type="ARBA" id="ARBA00023125"/>
    </source>
</evidence>
<protein>
    <submittedName>
        <fullName evidence="6">Crp/Fnr family transcriptional regulator</fullName>
    </submittedName>
</protein>
<sequence>MIDLDILMQFDAEEMAYKKDELILSEGKRADFYYQITKGEVKMFNITEDGKEFVQGIFSAGNSFAEPPLFGDFSYPASAAATTDASLYRLSKNRFLELLRLHPNIHLKFTQILCNRLLYKSMIMKEVSVYPPEHRILSLLGYLKNENSPDHPYHVKLTRQGIAELTGMRVETVIRAIKKLGSEKKLTLKGSKIWVG</sequence>
<dbReference type="InterPro" id="IPR014710">
    <property type="entry name" value="RmlC-like_jellyroll"/>
</dbReference>
<dbReference type="AlphaFoldDB" id="A0AAE3EVP1"/>
<keyword evidence="1" id="KW-0805">Transcription regulation</keyword>
<keyword evidence="3" id="KW-0804">Transcription</keyword>
<evidence type="ECO:0000256" key="3">
    <source>
        <dbReference type="ARBA" id="ARBA00023163"/>
    </source>
</evidence>
<dbReference type="CDD" id="cd00038">
    <property type="entry name" value="CAP_ED"/>
    <property type="match status" value="1"/>
</dbReference>
<dbReference type="GO" id="GO:0003677">
    <property type="term" value="F:DNA binding"/>
    <property type="evidence" value="ECO:0007669"/>
    <property type="project" value="UniProtKB-KW"/>
</dbReference>
<reference evidence="6" key="1">
    <citation type="submission" date="2023-02" db="EMBL/GenBank/DDBJ databases">
        <title>Genome of Flavobacteriaceae gen. nov. sp. strain F89.</title>
        <authorList>
            <person name="Wang Y."/>
        </authorList>
    </citation>
    <scope>NUCLEOTIDE SEQUENCE</scope>
    <source>
        <strain evidence="6">F89</strain>
    </source>
</reference>
<proteinExistence type="predicted"/>
<dbReference type="Pfam" id="PF13545">
    <property type="entry name" value="HTH_Crp_2"/>
    <property type="match status" value="1"/>
</dbReference>
<dbReference type="GO" id="GO:0005829">
    <property type="term" value="C:cytosol"/>
    <property type="evidence" value="ECO:0007669"/>
    <property type="project" value="TreeGrafter"/>
</dbReference>
<feature type="domain" description="HTH crp-type" evidence="5">
    <location>
        <begin position="130"/>
        <end position="196"/>
    </location>
</feature>
<organism evidence="6 7">
    <name type="scientific">Cerina litoralis</name>
    <dbReference type="NCBI Taxonomy" id="2874477"/>
    <lineage>
        <taxon>Bacteria</taxon>
        <taxon>Pseudomonadati</taxon>
        <taxon>Bacteroidota</taxon>
        <taxon>Flavobacteriia</taxon>
        <taxon>Flavobacteriales</taxon>
        <taxon>Flavobacteriaceae</taxon>
        <taxon>Cerina</taxon>
    </lineage>
</organism>
<dbReference type="InterPro" id="IPR018490">
    <property type="entry name" value="cNMP-bd_dom_sf"/>
</dbReference>
<dbReference type="Pfam" id="PF00027">
    <property type="entry name" value="cNMP_binding"/>
    <property type="match status" value="1"/>
</dbReference>
<comment type="caution">
    <text evidence="6">The sequence shown here is derived from an EMBL/GenBank/DDBJ whole genome shotgun (WGS) entry which is preliminary data.</text>
</comment>
<keyword evidence="7" id="KW-1185">Reference proteome</keyword>
<dbReference type="GO" id="GO:0003700">
    <property type="term" value="F:DNA-binding transcription factor activity"/>
    <property type="evidence" value="ECO:0007669"/>
    <property type="project" value="TreeGrafter"/>
</dbReference>
<dbReference type="PANTHER" id="PTHR24567:SF28">
    <property type="entry name" value="LISTERIOLYSIN REGULATORY PROTEIN"/>
    <property type="match status" value="1"/>
</dbReference>
<evidence type="ECO:0000256" key="1">
    <source>
        <dbReference type="ARBA" id="ARBA00023015"/>
    </source>
</evidence>
<dbReference type="RefSeq" id="WP_317902525.1">
    <property type="nucleotide sequence ID" value="NZ_JAIRBC010000015.1"/>
</dbReference>
<dbReference type="SUPFAM" id="SSF51206">
    <property type="entry name" value="cAMP-binding domain-like"/>
    <property type="match status" value="1"/>
</dbReference>
<dbReference type="PROSITE" id="PS51063">
    <property type="entry name" value="HTH_CRP_2"/>
    <property type="match status" value="1"/>
</dbReference>
<evidence type="ECO:0000259" key="5">
    <source>
        <dbReference type="PROSITE" id="PS51063"/>
    </source>
</evidence>
<accession>A0AAE3EVP1</accession>
<dbReference type="SUPFAM" id="SSF46785">
    <property type="entry name" value="Winged helix' DNA-binding domain"/>
    <property type="match status" value="1"/>
</dbReference>
<feature type="domain" description="Cyclic nucleotide-binding" evidence="4">
    <location>
        <begin position="13"/>
        <end position="99"/>
    </location>
</feature>
<gene>
    <name evidence="6" type="ORF">K8352_11520</name>
</gene>
<dbReference type="InterPro" id="IPR036390">
    <property type="entry name" value="WH_DNA-bd_sf"/>
</dbReference>
<dbReference type="InterPro" id="IPR050397">
    <property type="entry name" value="Env_Response_Regulators"/>
</dbReference>
<dbReference type="SMART" id="SM00100">
    <property type="entry name" value="cNMP"/>
    <property type="match status" value="1"/>
</dbReference>
<dbReference type="Gene3D" id="2.60.120.10">
    <property type="entry name" value="Jelly Rolls"/>
    <property type="match status" value="1"/>
</dbReference>
<dbReference type="EMBL" id="JAIRBC010000015">
    <property type="protein sequence ID" value="MCG2461380.1"/>
    <property type="molecule type" value="Genomic_DNA"/>
</dbReference>
<dbReference type="InterPro" id="IPR012318">
    <property type="entry name" value="HTH_CRP"/>
</dbReference>
<dbReference type="InterPro" id="IPR000595">
    <property type="entry name" value="cNMP-bd_dom"/>
</dbReference>
<keyword evidence="2" id="KW-0238">DNA-binding</keyword>
<evidence type="ECO:0000313" key="6">
    <source>
        <dbReference type="EMBL" id="MCG2461380.1"/>
    </source>
</evidence>
<evidence type="ECO:0000313" key="7">
    <source>
        <dbReference type="Proteomes" id="UP001200642"/>
    </source>
</evidence>
<name>A0AAE3EVP1_9FLAO</name>
<evidence type="ECO:0000259" key="4">
    <source>
        <dbReference type="PROSITE" id="PS50042"/>
    </source>
</evidence>
<dbReference type="PANTHER" id="PTHR24567">
    <property type="entry name" value="CRP FAMILY TRANSCRIPTIONAL REGULATORY PROTEIN"/>
    <property type="match status" value="1"/>
</dbReference>